<dbReference type="PANTHER" id="PTHR38664">
    <property type="entry name" value="SLR0058 PROTEIN"/>
    <property type="match status" value="1"/>
</dbReference>
<dbReference type="InterPro" id="IPR008769">
    <property type="entry name" value="PhaF_PhaI"/>
</dbReference>
<accession>A0A3D5QDE4</accession>
<comment type="caution">
    <text evidence="2">The sequence shown here is derived from an EMBL/GenBank/DDBJ whole genome shotgun (WGS) entry which is preliminary data.</text>
</comment>
<dbReference type="EMBL" id="DPPF01000181">
    <property type="protein sequence ID" value="HCW93748.1"/>
    <property type="molecule type" value="Genomic_DNA"/>
</dbReference>
<evidence type="ECO:0000256" key="1">
    <source>
        <dbReference type="SAM" id="Coils"/>
    </source>
</evidence>
<organism evidence="2 3">
    <name type="scientific">Flexistipes sinusarabici</name>
    <dbReference type="NCBI Taxonomy" id="2352"/>
    <lineage>
        <taxon>Bacteria</taxon>
        <taxon>Pseudomonadati</taxon>
        <taxon>Deferribacterota</taxon>
        <taxon>Deferribacteres</taxon>
        <taxon>Deferribacterales</taxon>
        <taxon>Flexistipitaceae</taxon>
        <taxon>Flexistipes</taxon>
    </lineage>
</organism>
<dbReference type="Proteomes" id="UP000262325">
    <property type="component" value="Unassembled WGS sequence"/>
</dbReference>
<protein>
    <recommendedName>
        <fullName evidence="4">Phasin family protein</fullName>
    </recommendedName>
</protein>
<name>A0A3D5QDE4_FLESI</name>
<sequence>MKPSKRFIIYYKIKGEKMNEFARKFFLAGLGLAATTENKAKNAFNELIQKGENLQSKEAKFLKEIMDSTEKTADEFSDRFDDLKNEFMQKMGAVSKEEFEDLKNSVNKLKKQNDEHNENLEKLTGEIKKLKNELNKKTG</sequence>
<reference evidence="2 3" key="1">
    <citation type="journal article" date="2018" name="Nat. Biotechnol.">
        <title>A standardized bacterial taxonomy based on genome phylogeny substantially revises the tree of life.</title>
        <authorList>
            <person name="Parks D.H."/>
            <person name="Chuvochina M."/>
            <person name="Waite D.W."/>
            <person name="Rinke C."/>
            <person name="Skarshewski A."/>
            <person name="Chaumeil P.A."/>
            <person name="Hugenholtz P."/>
        </authorList>
    </citation>
    <scope>NUCLEOTIDE SEQUENCE [LARGE SCALE GENOMIC DNA]</scope>
    <source>
        <strain evidence="2">UBA8672</strain>
    </source>
</reference>
<dbReference type="Pfam" id="PF05597">
    <property type="entry name" value="Phasin"/>
    <property type="match status" value="1"/>
</dbReference>
<evidence type="ECO:0000313" key="3">
    <source>
        <dbReference type="Proteomes" id="UP000262325"/>
    </source>
</evidence>
<evidence type="ECO:0000313" key="2">
    <source>
        <dbReference type="EMBL" id="HCW93748.1"/>
    </source>
</evidence>
<feature type="coiled-coil region" evidence="1">
    <location>
        <begin position="66"/>
        <end position="137"/>
    </location>
</feature>
<gene>
    <name evidence="2" type="ORF">DHM44_08705</name>
</gene>
<dbReference type="AlphaFoldDB" id="A0A3D5QDE4"/>
<keyword evidence="1" id="KW-0175">Coiled coil</keyword>
<dbReference type="PANTHER" id="PTHR38664:SF1">
    <property type="entry name" value="SLR0058 PROTEIN"/>
    <property type="match status" value="1"/>
</dbReference>
<proteinExistence type="predicted"/>
<dbReference type="NCBIfam" id="NF047773">
    <property type="entry name" value="phas_rel_Lepto"/>
    <property type="match status" value="1"/>
</dbReference>
<evidence type="ECO:0008006" key="4">
    <source>
        <dbReference type="Google" id="ProtNLM"/>
    </source>
</evidence>